<dbReference type="EMBL" id="JAWIIJ010000001">
    <property type="protein sequence ID" value="MDV2077045.1"/>
    <property type="molecule type" value="Genomic_DNA"/>
</dbReference>
<dbReference type="Gene3D" id="3.40.50.300">
    <property type="entry name" value="P-loop containing nucleotide triphosphate hydrolases"/>
    <property type="match status" value="1"/>
</dbReference>
<dbReference type="PANTHER" id="PTHR10695">
    <property type="entry name" value="DEPHOSPHO-COA KINASE-RELATED"/>
    <property type="match status" value="1"/>
</dbReference>
<evidence type="ECO:0000256" key="2">
    <source>
        <dbReference type="ARBA" id="ARBA00022741"/>
    </source>
</evidence>
<comment type="subcellular location">
    <subcellularLocation>
        <location evidence="5">Cytoplasm</location>
    </subcellularLocation>
</comment>
<keyword evidence="5 7" id="KW-0808">Transferase</keyword>
<dbReference type="Pfam" id="PF01121">
    <property type="entry name" value="CoaE"/>
    <property type="match status" value="1"/>
</dbReference>
<evidence type="ECO:0000256" key="5">
    <source>
        <dbReference type="HAMAP-Rule" id="MF_00376"/>
    </source>
</evidence>
<name>A0ABU3VSB6_9GAMM</name>
<dbReference type="Proteomes" id="UP001269819">
    <property type="component" value="Unassembled WGS sequence"/>
</dbReference>
<dbReference type="NCBIfam" id="TIGR00152">
    <property type="entry name" value="dephospho-CoA kinase"/>
    <property type="match status" value="1"/>
</dbReference>
<dbReference type="SUPFAM" id="SSF52540">
    <property type="entry name" value="P-loop containing nucleoside triphosphate hydrolases"/>
    <property type="match status" value="1"/>
</dbReference>
<dbReference type="InterPro" id="IPR001977">
    <property type="entry name" value="Depp_CoAkinase"/>
</dbReference>
<comment type="caution">
    <text evidence="7">The sequence shown here is derived from an EMBL/GenBank/DDBJ whole genome shotgun (WGS) entry which is preliminary data.</text>
</comment>
<feature type="binding site" evidence="5">
    <location>
        <begin position="12"/>
        <end position="17"/>
    </location>
    <ligand>
        <name>ATP</name>
        <dbReference type="ChEBI" id="CHEBI:30616"/>
    </ligand>
</feature>
<evidence type="ECO:0000313" key="7">
    <source>
        <dbReference type="EMBL" id="MDV2077045.1"/>
    </source>
</evidence>
<keyword evidence="8" id="KW-1185">Reference proteome</keyword>
<dbReference type="PROSITE" id="PS51219">
    <property type="entry name" value="DPCK"/>
    <property type="match status" value="1"/>
</dbReference>
<evidence type="ECO:0000256" key="1">
    <source>
        <dbReference type="ARBA" id="ARBA00009018"/>
    </source>
</evidence>
<comment type="pathway">
    <text evidence="5">Cofactor biosynthesis; coenzyme A biosynthesis; CoA from (R)-pantothenate: step 5/5.</text>
</comment>
<gene>
    <name evidence="5 7" type="primary">coaE</name>
    <name evidence="7" type="ORF">RYS15_00045</name>
</gene>
<dbReference type="CDD" id="cd02022">
    <property type="entry name" value="DPCK"/>
    <property type="match status" value="1"/>
</dbReference>
<keyword evidence="4 5" id="KW-0173">Coenzyme A biosynthesis</keyword>
<comment type="function">
    <text evidence="5">Catalyzes the phosphorylation of the 3'-hydroxyl group of dephosphocoenzyme A to form coenzyme A.</text>
</comment>
<protein>
    <recommendedName>
        <fullName evidence="5 6">Dephospho-CoA kinase</fullName>
        <ecNumber evidence="5 6">2.7.1.24</ecNumber>
    </recommendedName>
    <alternativeName>
        <fullName evidence="5">Dephosphocoenzyme A kinase</fullName>
    </alternativeName>
</protein>
<sequence length="205" mass="23065">MTAILGLTGGIGSGKSTVARMFATHGVHWVDADDVAREVVEPGTPALAAIRDHFGDEIITPEGALDRAALRHIVFSDDSQRQWLEALLHPRIRQELVRQLTPDHYALPYALLVSPLLLETDQHQLVEQVLVVDVPEEVQIERTMARDTNDRAQVERIIAAQMPRQERLNKADRVIDNSVGVDQVQHQVDELHRQFLVAFEPYPKP</sequence>
<dbReference type="GO" id="GO:0004140">
    <property type="term" value="F:dephospho-CoA kinase activity"/>
    <property type="evidence" value="ECO:0007669"/>
    <property type="project" value="UniProtKB-EC"/>
</dbReference>
<organism evidence="7 8">
    <name type="scientific">Marinobacter xestospongiae</name>
    <dbReference type="NCBI Taxonomy" id="994319"/>
    <lineage>
        <taxon>Bacteria</taxon>
        <taxon>Pseudomonadati</taxon>
        <taxon>Pseudomonadota</taxon>
        <taxon>Gammaproteobacteria</taxon>
        <taxon>Pseudomonadales</taxon>
        <taxon>Marinobacteraceae</taxon>
        <taxon>Marinobacter</taxon>
    </lineage>
</organism>
<keyword evidence="2 5" id="KW-0547">Nucleotide-binding</keyword>
<evidence type="ECO:0000256" key="6">
    <source>
        <dbReference type="NCBIfam" id="TIGR00152"/>
    </source>
</evidence>
<keyword evidence="3 5" id="KW-0067">ATP-binding</keyword>
<evidence type="ECO:0000256" key="4">
    <source>
        <dbReference type="ARBA" id="ARBA00022993"/>
    </source>
</evidence>
<dbReference type="EC" id="2.7.1.24" evidence="5 6"/>
<accession>A0ABU3VSB6</accession>
<evidence type="ECO:0000256" key="3">
    <source>
        <dbReference type="ARBA" id="ARBA00022840"/>
    </source>
</evidence>
<dbReference type="RefSeq" id="WP_316972076.1">
    <property type="nucleotide sequence ID" value="NZ_JAWIIJ010000001.1"/>
</dbReference>
<reference evidence="7 8" key="1">
    <citation type="submission" date="2023-10" db="EMBL/GenBank/DDBJ databases">
        <title>Characteristics and mechanism of a salt-tolerant marine origin heterotrophic nitrifying- aerobic denitrifying bacteria Marinobacter xestospongiae HN1.</title>
        <authorList>
            <person name="Qi R."/>
        </authorList>
    </citation>
    <scope>NUCLEOTIDE SEQUENCE [LARGE SCALE GENOMIC DNA]</scope>
    <source>
        <strain evidence="7 8">HN1</strain>
    </source>
</reference>
<dbReference type="HAMAP" id="MF_00376">
    <property type="entry name" value="Dephospho_CoA_kinase"/>
    <property type="match status" value="1"/>
</dbReference>
<keyword evidence="5 7" id="KW-0418">Kinase</keyword>
<keyword evidence="5" id="KW-0963">Cytoplasm</keyword>
<dbReference type="InterPro" id="IPR027417">
    <property type="entry name" value="P-loop_NTPase"/>
</dbReference>
<comment type="similarity">
    <text evidence="1 5">Belongs to the CoaE family.</text>
</comment>
<proteinExistence type="inferred from homology"/>
<dbReference type="PANTHER" id="PTHR10695:SF46">
    <property type="entry name" value="BIFUNCTIONAL COENZYME A SYNTHASE-RELATED"/>
    <property type="match status" value="1"/>
</dbReference>
<evidence type="ECO:0000313" key="8">
    <source>
        <dbReference type="Proteomes" id="UP001269819"/>
    </source>
</evidence>
<comment type="catalytic activity">
    <reaction evidence="5">
        <text>3'-dephospho-CoA + ATP = ADP + CoA + H(+)</text>
        <dbReference type="Rhea" id="RHEA:18245"/>
        <dbReference type="ChEBI" id="CHEBI:15378"/>
        <dbReference type="ChEBI" id="CHEBI:30616"/>
        <dbReference type="ChEBI" id="CHEBI:57287"/>
        <dbReference type="ChEBI" id="CHEBI:57328"/>
        <dbReference type="ChEBI" id="CHEBI:456216"/>
        <dbReference type="EC" id="2.7.1.24"/>
    </reaction>
</comment>